<protein>
    <submittedName>
        <fullName evidence="2">Uncharacterized protein</fullName>
    </submittedName>
</protein>
<feature type="region of interest" description="Disordered" evidence="1">
    <location>
        <begin position="150"/>
        <end position="196"/>
    </location>
</feature>
<gene>
    <name evidence="2" type="ORF">GN958_ATG19761</name>
</gene>
<feature type="compositionally biased region" description="Basic residues" evidence="1">
    <location>
        <begin position="170"/>
        <end position="185"/>
    </location>
</feature>
<evidence type="ECO:0000256" key="1">
    <source>
        <dbReference type="SAM" id="MobiDB-lite"/>
    </source>
</evidence>
<proteinExistence type="predicted"/>
<feature type="non-terminal residue" evidence="2">
    <location>
        <position position="303"/>
    </location>
</feature>
<sequence length="303" mass="33508">RIGNSVYGLCANGRTVIETMQASNMSPPTDTSMYDKQLAWKQHGQRKLASRSHELRAQQEHECTFSPKINSRSMWPDGEDTQVIPATAAETEAALLHPTESQETSIHTHLARQGKAREQAQEAQQKLNGLQQVKDYTKVTTVEPFALSSTNWKPRQSTIESPEVDERPAKHSISKGGKLKAKGHTPRGSIKSPHASCGAATTVKEDEAWESERATLISIIDAQRRELAQREQAQQEAVRVAERFATATQAFEERLVAVEQSSTKELEEVRRLLASQAAATDLILTSLGIARRPGSSISLSRYD</sequence>
<dbReference type="Proteomes" id="UP000704712">
    <property type="component" value="Unassembled WGS sequence"/>
</dbReference>
<dbReference type="EMBL" id="JAACNO010002750">
    <property type="protein sequence ID" value="KAF4131054.1"/>
    <property type="molecule type" value="Genomic_DNA"/>
</dbReference>
<feature type="compositionally biased region" description="Polar residues" evidence="1">
    <location>
        <begin position="150"/>
        <end position="160"/>
    </location>
</feature>
<evidence type="ECO:0000313" key="3">
    <source>
        <dbReference type="Proteomes" id="UP000704712"/>
    </source>
</evidence>
<organism evidence="2 3">
    <name type="scientific">Phytophthora infestans</name>
    <name type="common">Potato late blight agent</name>
    <name type="synonym">Botrytis infestans</name>
    <dbReference type="NCBI Taxonomy" id="4787"/>
    <lineage>
        <taxon>Eukaryota</taxon>
        <taxon>Sar</taxon>
        <taxon>Stramenopiles</taxon>
        <taxon>Oomycota</taxon>
        <taxon>Peronosporomycetes</taxon>
        <taxon>Peronosporales</taxon>
        <taxon>Peronosporaceae</taxon>
        <taxon>Phytophthora</taxon>
    </lineage>
</organism>
<comment type="caution">
    <text evidence="2">The sequence shown here is derived from an EMBL/GenBank/DDBJ whole genome shotgun (WGS) entry which is preliminary data.</text>
</comment>
<accession>A0A8S9TWT2</accession>
<evidence type="ECO:0000313" key="2">
    <source>
        <dbReference type="EMBL" id="KAF4131054.1"/>
    </source>
</evidence>
<name>A0A8S9TWT2_PHYIN</name>
<dbReference type="AlphaFoldDB" id="A0A8S9TWT2"/>
<reference evidence="2" key="1">
    <citation type="submission" date="2020-03" db="EMBL/GenBank/DDBJ databases">
        <title>Hybrid Assembly of Korean Phytophthora infestans isolates.</title>
        <authorList>
            <person name="Prokchorchik M."/>
            <person name="Lee Y."/>
            <person name="Seo J."/>
            <person name="Cho J.-H."/>
            <person name="Park Y.-E."/>
            <person name="Jang D.-C."/>
            <person name="Im J.-S."/>
            <person name="Choi J.-G."/>
            <person name="Park H.-J."/>
            <person name="Lee G.-B."/>
            <person name="Lee Y.-G."/>
            <person name="Hong S.-Y."/>
            <person name="Cho K."/>
            <person name="Sohn K.H."/>
        </authorList>
    </citation>
    <scope>NUCLEOTIDE SEQUENCE</scope>
    <source>
        <strain evidence="2">KR_2_A2</strain>
    </source>
</reference>